<keyword evidence="1" id="KW-1133">Transmembrane helix</keyword>
<comment type="caution">
    <text evidence="2">The sequence shown here is derived from an EMBL/GenBank/DDBJ whole genome shotgun (WGS) entry which is preliminary data.</text>
</comment>
<dbReference type="Pfam" id="PF19578">
    <property type="entry name" value="DUF6090"/>
    <property type="match status" value="1"/>
</dbReference>
<dbReference type="EMBL" id="MSCM01000001">
    <property type="protein sequence ID" value="PQJ82518.1"/>
    <property type="molecule type" value="Genomic_DNA"/>
</dbReference>
<evidence type="ECO:0000313" key="2">
    <source>
        <dbReference type="EMBL" id="PQJ82518.1"/>
    </source>
</evidence>
<gene>
    <name evidence="2" type="ORF">BTO16_07980</name>
</gene>
<sequence>MIKFYRKIRQNLLSEGKTSKYFKYAIGEIVLVVIGILIALSINNWNQNLKNRDSERILLTNIQNDISLDTLDLNFNNALHKKALKSQIRLLRFLDKDPTINSDSINYSDVLPPKLIVVIHKASFNNMTYNNPDLIRNKDLKKKIDRNYDYFYPSLIEAQNNQTEYNFYAKILPYYKKYFKTNGSVAEFDQEAYGNEEFYNDRFYRNVLQPIDVHLLQNDREFAIELSEAIFLRSALISMYDNALTRIKTLHRDIDIELDRK</sequence>
<dbReference type="RefSeq" id="WP_105021080.1">
    <property type="nucleotide sequence ID" value="NZ_MSCM01000001.1"/>
</dbReference>
<evidence type="ECO:0000256" key="1">
    <source>
        <dbReference type="SAM" id="Phobius"/>
    </source>
</evidence>
<dbReference type="AlphaFoldDB" id="A0A2S7WYB1"/>
<keyword evidence="3" id="KW-1185">Reference proteome</keyword>
<dbReference type="InterPro" id="IPR045749">
    <property type="entry name" value="DUF6090"/>
</dbReference>
<organism evidence="2 3">
    <name type="scientific">Polaribacter glomeratus</name>
    <dbReference type="NCBI Taxonomy" id="102"/>
    <lineage>
        <taxon>Bacteria</taxon>
        <taxon>Pseudomonadati</taxon>
        <taxon>Bacteroidota</taxon>
        <taxon>Flavobacteriia</taxon>
        <taxon>Flavobacteriales</taxon>
        <taxon>Flavobacteriaceae</taxon>
    </lineage>
</organism>
<accession>A0A2S7WYB1</accession>
<dbReference type="Proteomes" id="UP000239068">
    <property type="component" value="Unassembled WGS sequence"/>
</dbReference>
<name>A0A2S7WYB1_9FLAO</name>
<keyword evidence="1" id="KW-0812">Transmembrane</keyword>
<protein>
    <submittedName>
        <fullName evidence="2">Uncharacterized protein</fullName>
    </submittedName>
</protein>
<evidence type="ECO:0000313" key="3">
    <source>
        <dbReference type="Proteomes" id="UP000239068"/>
    </source>
</evidence>
<reference evidence="2 3" key="1">
    <citation type="submission" date="2016-12" db="EMBL/GenBank/DDBJ databases">
        <title>Trade-off between light-utilization and light-protection in marine flavobacteria.</title>
        <authorList>
            <person name="Kumagai Y."/>
            <person name="Yoshizawa S."/>
            <person name="Kogure K."/>
            <person name="Iwasaki W."/>
        </authorList>
    </citation>
    <scope>NUCLEOTIDE SEQUENCE [LARGE SCALE GENOMIC DNA]</scope>
    <source>
        <strain evidence="2 3">ATCC 43844</strain>
    </source>
</reference>
<feature type="transmembrane region" description="Helical" evidence="1">
    <location>
        <begin position="21"/>
        <end position="42"/>
    </location>
</feature>
<dbReference type="OrthoDB" id="822590at2"/>
<keyword evidence="1" id="KW-0472">Membrane</keyword>
<proteinExistence type="predicted"/>